<keyword evidence="5" id="KW-1185">Reference proteome</keyword>
<dbReference type="PANTHER" id="PTHR43080:SF2">
    <property type="entry name" value="CBS DOMAIN-CONTAINING PROTEIN"/>
    <property type="match status" value="1"/>
</dbReference>
<dbReference type="AlphaFoldDB" id="M1XS01"/>
<dbReference type="InterPro" id="IPR046342">
    <property type="entry name" value="CBS_dom_sf"/>
</dbReference>
<organism evidence="4 5">
    <name type="scientific">Natronomonas moolapensis (strain DSM 18674 / CECT 7526 / JCM 14361 / 8.8.11)</name>
    <dbReference type="NCBI Taxonomy" id="268739"/>
    <lineage>
        <taxon>Archaea</taxon>
        <taxon>Methanobacteriati</taxon>
        <taxon>Methanobacteriota</taxon>
        <taxon>Stenosarchaea group</taxon>
        <taxon>Halobacteria</taxon>
        <taxon>Halobacteriales</taxon>
        <taxon>Natronomonadaceae</taxon>
        <taxon>Natronomonas</taxon>
    </lineage>
</organism>
<dbReference type="InterPro" id="IPR051257">
    <property type="entry name" value="Diverse_CBS-Domain"/>
</dbReference>
<dbReference type="HOGENOM" id="CLU_040681_12_2_2"/>
<proteinExistence type="predicted"/>
<dbReference type="Proteomes" id="UP000011867">
    <property type="component" value="Chromosome"/>
</dbReference>
<dbReference type="STRING" id="268739.Nmlp_2898"/>
<dbReference type="PROSITE" id="PS51371">
    <property type="entry name" value="CBS"/>
    <property type="match status" value="1"/>
</dbReference>
<protein>
    <submittedName>
        <fullName evidence="4">CBS domain protein</fullName>
    </submittedName>
</protein>
<gene>
    <name evidence="4" type="primary">cbs7</name>
    <name evidence="4" type="ordered locus">Nmlp_2898</name>
</gene>
<dbReference type="GeneID" id="14651574"/>
<dbReference type="InterPro" id="IPR000644">
    <property type="entry name" value="CBS_dom"/>
</dbReference>
<feature type="domain" description="CBS" evidence="3">
    <location>
        <begin position="74"/>
        <end position="123"/>
    </location>
</feature>
<dbReference type="SMART" id="SM00116">
    <property type="entry name" value="CBS"/>
    <property type="match status" value="2"/>
</dbReference>
<dbReference type="eggNOG" id="arCOG00606">
    <property type="taxonomic scope" value="Archaea"/>
</dbReference>
<sequence>MSEHATLVEEAMTETLEIIQPEETVSTAATEMRRRGLGALLVTTAPPAIVTKSDILDAAADGRDPTTATVEVVMTQPAEAVPPDCPLNEAAAMMTTFDTDHIPVADDDFLGMVSMADITARES</sequence>
<dbReference type="EMBL" id="HF582854">
    <property type="protein sequence ID" value="CCQ37049.1"/>
    <property type="molecule type" value="Genomic_DNA"/>
</dbReference>
<dbReference type="Pfam" id="PF00571">
    <property type="entry name" value="CBS"/>
    <property type="match status" value="2"/>
</dbReference>
<dbReference type="Gene3D" id="3.10.580.10">
    <property type="entry name" value="CBS-domain"/>
    <property type="match status" value="1"/>
</dbReference>
<keyword evidence="1 2" id="KW-0129">CBS domain</keyword>
<dbReference type="PANTHER" id="PTHR43080">
    <property type="entry name" value="CBS DOMAIN-CONTAINING PROTEIN CBSX3, MITOCHONDRIAL"/>
    <property type="match status" value="1"/>
</dbReference>
<dbReference type="SUPFAM" id="SSF54631">
    <property type="entry name" value="CBS-domain pair"/>
    <property type="match status" value="1"/>
</dbReference>
<evidence type="ECO:0000313" key="5">
    <source>
        <dbReference type="Proteomes" id="UP000011867"/>
    </source>
</evidence>
<evidence type="ECO:0000259" key="3">
    <source>
        <dbReference type="PROSITE" id="PS51371"/>
    </source>
</evidence>
<accession>M1XS01</accession>
<evidence type="ECO:0000256" key="1">
    <source>
        <dbReference type="ARBA" id="ARBA00023122"/>
    </source>
</evidence>
<dbReference type="RefSeq" id="WP_015409811.1">
    <property type="nucleotide sequence ID" value="NC_020388.1"/>
</dbReference>
<reference evidence="4 5" key="1">
    <citation type="journal article" date="2013" name="Genome Announc.">
        <title>Genome of the haloarchaeon Natronomonas moolapensis, a neutrophilic member of a previously haloalkaliphilic genus.</title>
        <authorList>
            <person name="Dyall-Smith M.L."/>
            <person name="Pfeiffer F."/>
            <person name="Oberwinkler T."/>
            <person name="Klee K."/>
            <person name="Rampp M."/>
            <person name="Palm P."/>
            <person name="Gross K."/>
            <person name="Schuster S.C."/>
            <person name="Oesterhelt D."/>
        </authorList>
    </citation>
    <scope>NUCLEOTIDE SEQUENCE [LARGE SCALE GENOMIC DNA]</scope>
    <source>
        <strain evidence="5">DSM 18674 / JCM 14361 / 8.8.11</strain>
    </source>
</reference>
<name>M1XS01_NATM8</name>
<evidence type="ECO:0000313" key="4">
    <source>
        <dbReference type="EMBL" id="CCQ37049.1"/>
    </source>
</evidence>
<dbReference type="KEGG" id="nmo:Nmlp_2898"/>
<evidence type="ECO:0000256" key="2">
    <source>
        <dbReference type="PROSITE-ProRule" id="PRU00703"/>
    </source>
</evidence>